<protein>
    <submittedName>
        <fullName evidence="2">QRPTase_N domain-containing protein</fullName>
    </submittedName>
</protein>
<evidence type="ECO:0000313" key="2">
    <source>
        <dbReference type="WBParaSite" id="L893_g21438.t1"/>
    </source>
</evidence>
<name>A0A1I7Z0R7_9BILA</name>
<reference evidence="2" key="1">
    <citation type="submission" date="2016-11" db="UniProtKB">
        <authorList>
            <consortium name="WormBaseParasite"/>
        </authorList>
    </citation>
    <scope>IDENTIFICATION</scope>
</reference>
<dbReference type="Proteomes" id="UP000095287">
    <property type="component" value="Unplaced"/>
</dbReference>
<accession>A0A1I7Z0R7</accession>
<keyword evidence="1" id="KW-1185">Reference proteome</keyword>
<organism evidence="1 2">
    <name type="scientific">Steinernema glaseri</name>
    <dbReference type="NCBI Taxonomy" id="37863"/>
    <lineage>
        <taxon>Eukaryota</taxon>
        <taxon>Metazoa</taxon>
        <taxon>Ecdysozoa</taxon>
        <taxon>Nematoda</taxon>
        <taxon>Chromadorea</taxon>
        <taxon>Rhabditida</taxon>
        <taxon>Tylenchina</taxon>
        <taxon>Panagrolaimomorpha</taxon>
        <taxon>Strongyloidoidea</taxon>
        <taxon>Steinernematidae</taxon>
        <taxon>Steinernema</taxon>
    </lineage>
</organism>
<sequence length="306" mass="34784">MEYVSYNDQLEKRFLLDVNIHVEQNGENEPKIRMSVKKVLPDERQEVWNFEQWQYARLRNVEIKTCEHVGGLYGDVGVRTELDQVLGILSLSVDANAEATLIGGYCEYDGCTWTHPDTSLTRATSDVILKILQAAQKKFVTVKMSRLGKDPFGACKDFVADYIESGPFLKQLVYVDKRVQPRLGAAVAMEFGKTRGRPLEVNARCLISGKNEEIEGIIESWLKSDGTYEKKSISYQGGTRLDATWLQLNYNLVWEFEHTGYLVHAEKQSSLLIDEHSISIVEFEPWVSPFCLCPPSLPTFSTFHST</sequence>
<evidence type="ECO:0000313" key="1">
    <source>
        <dbReference type="Proteomes" id="UP000095287"/>
    </source>
</evidence>
<dbReference type="AlphaFoldDB" id="A0A1I7Z0R7"/>
<proteinExistence type="predicted"/>
<dbReference type="WBParaSite" id="L893_g21438.t1">
    <property type="protein sequence ID" value="L893_g21438.t1"/>
    <property type="gene ID" value="L893_g21438"/>
</dbReference>